<dbReference type="PANTHER" id="PTHR24291">
    <property type="entry name" value="CYTOCHROME P450 FAMILY 4"/>
    <property type="match status" value="1"/>
</dbReference>
<dbReference type="InterPro" id="IPR036396">
    <property type="entry name" value="Cyt_P450_sf"/>
</dbReference>
<dbReference type="InterPro" id="IPR050196">
    <property type="entry name" value="Cytochrome_P450_Monoox"/>
</dbReference>
<comment type="caution">
    <text evidence="2">The sequence shown here is derived from an EMBL/GenBank/DDBJ whole genome shotgun (WGS) entry which is preliminary data.</text>
</comment>
<organism evidence="2 3">
    <name type="scientific">Staurois parvus</name>
    <dbReference type="NCBI Taxonomy" id="386267"/>
    <lineage>
        <taxon>Eukaryota</taxon>
        <taxon>Metazoa</taxon>
        <taxon>Chordata</taxon>
        <taxon>Craniata</taxon>
        <taxon>Vertebrata</taxon>
        <taxon>Euteleostomi</taxon>
        <taxon>Amphibia</taxon>
        <taxon>Batrachia</taxon>
        <taxon>Anura</taxon>
        <taxon>Neobatrachia</taxon>
        <taxon>Ranoidea</taxon>
        <taxon>Ranidae</taxon>
        <taxon>Staurois</taxon>
    </lineage>
</organism>
<dbReference type="PANTHER" id="PTHR24291:SF197">
    <property type="entry name" value="CYTOCHROME P450 FAMILY 4 SUBFAMILY B MEMBER 1"/>
    <property type="match status" value="1"/>
</dbReference>
<dbReference type="InterPro" id="IPR001128">
    <property type="entry name" value="Cyt_P450"/>
</dbReference>
<sequence>MTLDSIMKCAFSYNSNCQTDNVNSYIGAVYDLASLTQQRIRTFPYHSDFIYYLSPHGLRFRRACRIAHLHTDKVIEQRKKLLEKNEELEKIRRRDTPIFWTFFCVRRMRTVRACLTRTSELKLTLSCLKDTTQQPVASPGSCTVWPKIQNTRRSVGRRSGRSWGTGRL</sequence>
<reference evidence="2" key="1">
    <citation type="submission" date="2023-05" db="EMBL/GenBank/DDBJ databases">
        <authorList>
            <person name="Stuckert A."/>
        </authorList>
    </citation>
    <scope>NUCLEOTIDE SEQUENCE</scope>
</reference>
<protein>
    <submittedName>
        <fullName evidence="2">Uncharacterized protein</fullName>
    </submittedName>
</protein>
<dbReference type="SUPFAM" id="SSF48264">
    <property type="entry name" value="Cytochrome P450"/>
    <property type="match status" value="1"/>
</dbReference>
<dbReference type="Pfam" id="PF00067">
    <property type="entry name" value="p450"/>
    <property type="match status" value="1"/>
</dbReference>
<name>A0ABN9A7J2_9NEOB</name>
<comment type="similarity">
    <text evidence="1">Belongs to the cytochrome P450 family.</text>
</comment>
<evidence type="ECO:0000313" key="3">
    <source>
        <dbReference type="Proteomes" id="UP001162483"/>
    </source>
</evidence>
<evidence type="ECO:0000256" key="1">
    <source>
        <dbReference type="ARBA" id="ARBA00010617"/>
    </source>
</evidence>
<dbReference type="Proteomes" id="UP001162483">
    <property type="component" value="Unassembled WGS sequence"/>
</dbReference>
<keyword evidence="3" id="KW-1185">Reference proteome</keyword>
<dbReference type="EMBL" id="CATNWA010000025">
    <property type="protein sequence ID" value="CAI9531798.1"/>
    <property type="molecule type" value="Genomic_DNA"/>
</dbReference>
<dbReference type="Gene3D" id="1.10.630.10">
    <property type="entry name" value="Cytochrome P450"/>
    <property type="match status" value="1"/>
</dbReference>
<accession>A0ABN9A7J2</accession>
<gene>
    <name evidence="2" type="ORF">SPARVUS_LOCUS71034</name>
</gene>
<proteinExistence type="inferred from homology"/>
<evidence type="ECO:0000313" key="2">
    <source>
        <dbReference type="EMBL" id="CAI9531798.1"/>
    </source>
</evidence>